<evidence type="ECO:0000259" key="1">
    <source>
        <dbReference type="Pfam" id="PF13614"/>
    </source>
</evidence>
<keyword evidence="3" id="KW-1185">Reference proteome</keyword>
<dbReference type="InterPro" id="IPR025669">
    <property type="entry name" value="AAA_dom"/>
</dbReference>
<feature type="domain" description="AAA" evidence="1">
    <location>
        <begin position="4"/>
        <end position="181"/>
    </location>
</feature>
<name>A0ABT3N5M9_9BACT</name>
<dbReference type="InterPro" id="IPR050678">
    <property type="entry name" value="DNA_Partitioning_ATPase"/>
</dbReference>
<gene>
    <name evidence="2" type="ORF">OOT00_02040</name>
</gene>
<accession>A0ABT3N5M9</accession>
<dbReference type="InterPro" id="IPR027417">
    <property type="entry name" value="P-loop_NTPase"/>
</dbReference>
<dbReference type="SUPFAM" id="SSF52540">
    <property type="entry name" value="P-loop containing nucleoside triphosphate hydrolases"/>
    <property type="match status" value="1"/>
</dbReference>
<sequence>MIRVVFNQKGGVGKSTIACNLAAVAASRGKQVLVVDLDSQCNASQYLSGKGRVPQEGVTDFFKDHLYVSFFQSKSFASIIQATPFKGLFMAAASPELEELGPKLESRYKMFKLKEALRQLQGYDEIYVDTPPALNFFSRSALIAADTCIVPFDCDAFSQYALQTLSQGIEEIRSDHNASLRLEGVVINHFQARASFPAKAVARVEEAGYPVLPAYISYSVRIRESHFAGEPMAFFDPRHKLALEFEALYSCLDEGRGSSM</sequence>
<dbReference type="Proteomes" id="UP001209681">
    <property type="component" value="Unassembled WGS sequence"/>
</dbReference>
<comment type="caution">
    <text evidence="2">The sequence shown here is derived from an EMBL/GenBank/DDBJ whole genome shotgun (WGS) entry which is preliminary data.</text>
</comment>
<dbReference type="RefSeq" id="WP_265423623.1">
    <property type="nucleotide sequence ID" value="NZ_JAPFPW010000001.1"/>
</dbReference>
<dbReference type="Gene3D" id="3.40.50.300">
    <property type="entry name" value="P-loop containing nucleotide triphosphate hydrolases"/>
    <property type="match status" value="1"/>
</dbReference>
<evidence type="ECO:0000313" key="2">
    <source>
        <dbReference type="EMBL" id="MCW7752764.1"/>
    </source>
</evidence>
<dbReference type="PANTHER" id="PTHR13696">
    <property type="entry name" value="P-LOOP CONTAINING NUCLEOSIDE TRIPHOSPHATE HYDROLASE"/>
    <property type="match status" value="1"/>
</dbReference>
<dbReference type="PANTHER" id="PTHR13696:SF52">
    <property type="entry name" value="PARA FAMILY PROTEIN CT_582"/>
    <property type="match status" value="1"/>
</dbReference>
<dbReference type="CDD" id="cd02042">
    <property type="entry name" value="ParAB_family"/>
    <property type="match status" value="1"/>
</dbReference>
<proteinExistence type="predicted"/>
<reference evidence="2 3" key="1">
    <citation type="submission" date="2022-11" db="EMBL/GenBank/DDBJ databases">
        <title>Desulfobotulus tamanensis H1 sp. nov. - anaerobic, alkaliphilic, sulphate reducing bacterium isolated from terrestrial mud volcano.</title>
        <authorList>
            <person name="Frolova A."/>
            <person name="Merkel A.Y."/>
            <person name="Slobodkin A.I."/>
        </authorList>
    </citation>
    <scope>NUCLEOTIDE SEQUENCE [LARGE SCALE GENOMIC DNA]</scope>
    <source>
        <strain evidence="2 3">H1</strain>
    </source>
</reference>
<protein>
    <submittedName>
        <fullName evidence="2">ParA family protein</fullName>
    </submittedName>
</protein>
<dbReference type="EMBL" id="JAPFPW010000001">
    <property type="protein sequence ID" value="MCW7752764.1"/>
    <property type="molecule type" value="Genomic_DNA"/>
</dbReference>
<dbReference type="Pfam" id="PF13614">
    <property type="entry name" value="AAA_31"/>
    <property type="match status" value="1"/>
</dbReference>
<organism evidence="2 3">
    <name type="scientific">Desulfobotulus pelophilus</name>
    <dbReference type="NCBI Taxonomy" id="2823377"/>
    <lineage>
        <taxon>Bacteria</taxon>
        <taxon>Pseudomonadati</taxon>
        <taxon>Thermodesulfobacteriota</taxon>
        <taxon>Desulfobacteria</taxon>
        <taxon>Desulfobacterales</taxon>
        <taxon>Desulfobacteraceae</taxon>
        <taxon>Desulfobotulus</taxon>
    </lineage>
</organism>
<evidence type="ECO:0000313" key="3">
    <source>
        <dbReference type="Proteomes" id="UP001209681"/>
    </source>
</evidence>